<dbReference type="Pfam" id="PF18896">
    <property type="entry name" value="SLT_3"/>
    <property type="match status" value="1"/>
</dbReference>
<evidence type="ECO:0000256" key="1">
    <source>
        <dbReference type="SAM" id="MobiDB-lite"/>
    </source>
</evidence>
<dbReference type="EMBL" id="MAXA01000218">
    <property type="protein sequence ID" value="OHV27681.1"/>
    <property type="molecule type" value="Genomic_DNA"/>
</dbReference>
<dbReference type="OrthoDB" id="140937at2"/>
<dbReference type="InterPro" id="IPR002477">
    <property type="entry name" value="Peptidoglycan-bd-like"/>
</dbReference>
<keyword evidence="5" id="KW-1185">Reference proteome</keyword>
<dbReference type="Proteomes" id="UP000179769">
    <property type="component" value="Unassembled WGS sequence"/>
</dbReference>
<feature type="compositionally biased region" description="Basic residues" evidence="1">
    <location>
        <begin position="1"/>
        <end position="10"/>
    </location>
</feature>
<feature type="domain" description="Transglycosylase SLT" evidence="3">
    <location>
        <begin position="58"/>
        <end position="141"/>
    </location>
</feature>
<dbReference type="Gene3D" id="1.10.530.10">
    <property type="match status" value="1"/>
</dbReference>
<gene>
    <name evidence="4" type="ORF">BBK14_19510</name>
</gene>
<dbReference type="InterPro" id="IPR043992">
    <property type="entry name" value="SLT_3"/>
</dbReference>
<reference evidence="5" key="1">
    <citation type="submission" date="2016-07" db="EMBL/GenBank/DDBJ databases">
        <title>Frankia sp. NRRL B-16219 Genome sequencing.</title>
        <authorList>
            <person name="Ghodhbane-Gtari F."/>
            <person name="Swanson E."/>
            <person name="Gueddou A."/>
            <person name="Louati M."/>
            <person name="Nouioui I."/>
            <person name="Hezbri K."/>
            <person name="Abebe-Akele F."/>
            <person name="Simpson S."/>
            <person name="Morris K."/>
            <person name="Thomas K."/>
            <person name="Gtari M."/>
            <person name="Tisa L.S."/>
        </authorList>
    </citation>
    <scope>NUCLEOTIDE SEQUENCE [LARGE SCALE GENOMIC DNA]</scope>
    <source>
        <strain evidence="5">NRRL B-16219</strain>
    </source>
</reference>
<dbReference type="Gene3D" id="1.10.101.10">
    <property type="entry name" value="PGBD-like superfamily/PGBD"/>
    <property type="match status" value="1"/>
</dbReference>
<evidence type="ECO:0000259" key="2">
    <source>
        <dbReference type="Pfam" id="PF01471"/>
    </source>
</evidence>
<feature type="region of interest" description="Disordered" evidence="1">
    <location>
        <begin position="1"/>
        <end position="23"/>
    </location>
</feature>
<evidence type="ECO:0000313" key="4">
    <source>
        <dbReference type="EMBL" id="OHV27681.1"/>
    </source>
</evidence>
<sequence>MSHGKHRRSSRPNTSGRGPGRGRAAVVTAASVIGASAGLMFTAGPASAATVSDVTIAQAAQNAGLPSCRGIPLSTWVAVALAESGGNTTAHATVGEDSRGLWQINMRAHSSWVGSRNLYDPNVNAWAARQVCASQGIGAWSAYKNGMHVKYLARGAAAAAAVGSGTGARTISAVTPAAPAATAPAPASSGYMRLGVEGVRWDVALVQKRLAAIGYPITIDGRFGPQTNHMVVDFQKKNGLVPDGVVGPLTHDRLFA</sequence>
<dbReference type="InterPro" id="IPR036366">
    <property type="entry name" value="PGBDSf"/>
</dbReference>
<proteinExistence type="predicted"/>
<comment type="caution">
    <text evidence="4">The sequence shown here is derived from an EMBL/GenBank/DDBJ whole genome shotgun (WGS) entry which is preliminary data.</text>
</comment>
<evidence type="ECO:0000313" key="5">
    <source>
        <dbReference type="Proteomes" id="UP000179769"/>
    </source>
</evidence>
<dbReference type="AlphaFoldDB" id="A0A1S1Q2E6"/>
<name>A0A1S1Q2E6_9ACTN</name>
<organism evidence="4 5">
    <name type="scientific">Parafrankia soli</name>
    <dbReference type="NCBI Taxonomy" id="2599596"/>
    <lineage>
        <taxon>Bacteria</taxon>
        <taxon>Bacillati</taxon>
        <taxon>Actinomycetota</taxon>
        <taxon>Actinomycetes</taxon>
        <taxon>Frankiales</taxon>
        <taxon>Frankiaceae</taxon>
        <taxon>Parafrankia</taxon>
    </lineage>
</organism>
<accession>A0A1S1Q2E6</accession>
<dbReference type="SUPFAM" id="SSF47090">
    <property type="entry name" value="PGBD-like"/>
    <property type="match status" value="1"/>
</dbReference>
<evidence type="ECO:0000259" key="3">
    <source>
        <dbReference type="Pfam" id="PF18896"/>
    </source>
</evidence>
<dbReference type="Pfam" id="PF01471">
    <property type="entry name" value="PG_binding_1"/>
    <property type="match status" value="1"/>
</dbReference>
<feature type="domain" description="Peptidoglycan binding-like" evidence="2">
    <location>
        <begin position="202"/>
        <end position="254"/>
    </location>
</feature>
<dbReference type="InterPro" id="IPR036365">
    <property type="entry name" value="PGBD-like_sf"/>
</dbReference>
<dbReference type="InterPro" id="IPR023346">
    <property type="entry name" value="Lysozyme-like_dom_sf"/>
</dbReference>
<dbReference type="SUPFAM" id="SSF53955">
    <property type="entry name" value="Lysozyme-like"/>
    <property type="match status" value="1"/>
</dbReference>
<dbReference type="RefSeq" id="WP_071064418.1">
    <property type="nucleotide sequence ID" value="NZ_JBFLUH010000017.1"/>
</dbReference>
<protein>
    <submittedName>
        <fullName evidence="4">Peptidoglycan-binding protein</fullName>
    </submittedName>
</protein>